<proteinExistence type="predicted"/>
<accession>A0A6S6YUW0</accession>
<dbReference type="AlphaFoldDB" id="A0A6S6YUW0"/>
<dbReference type="Gene3D" id="1.10.30.50">
    <property type="match status" value="1"/>
</dbReference>
<name>A0A6S6YUW0_9BURK</name>
<evidence type="ECO:0000313" key="1">
    <source>
        <dbReference type="EMBL" id="CAB3643269.1"/>
    </source>
</evidence>
<dbReference type="EMBL" id="CADIJX010000002">
    <property type="protein sequence ID" value="CAB3643269.1"/>
    <property type="molecule type" value="Genomic_DNA"/>
</dbReference>
<protein>
    <recommendedName>
        <fullName evidence="3">HNH endonuclease</fullName>
    </recommendedName>
</protein>
<gene>
    <name evidence="1" type="ORF">LMG3431_02309</name>
</gene>
<reference evidence="1 2" key="1">
    <citation type="submission" date="2020-04" db="EMBL/GenBank/DDBJ databases">
        <authorList>
            <person name="De Canck E."/>
        </authorList>
    </citation>
    <scope>NUCLEOTIDE SEQUENCE [LARGE SCALE GENOMIC DNA]</scope>
    <source>
        <strain evidence="1 2">LMG 3431</strain>
    </source>
</reference>
<organism evidence="1 2">
    <name type="scientific">Achromobacter pestifer</name>
    <dbReference type="NCBI Taxonomy" id="1353889"/>
    <lineage>
        <taxon>Bacteria</taxon>
        <taxon>Pseudomonadati</taxon>
        <taxon>Pseudomonadota</taxon>
        <taxon>Betaproteobacteria</taxon>
        <taxon>Burkholderiales</taxon>
        <taxon>Alcaligenaceae</taxon>
        <taxon>Achromobacter</taxon>
    </lineage>
</organism>
<dbReference type="Proteomes" id="UP000494108">
    <property type="component" value="Unassembled WGS sequence"/>
</dbReference>
<keyword evidence="2" id="KW-1185">Reference proteome</keyword>
<evidence type="ECO:0008006" key="3">
    <source>
        <dbReference type="Google" id="ProtNLM"/>
    </source>
</evidence>
<sequence>MRNQKAADLDVRKYLPTIIQSKHKATRATLTNLRDKVFDLCDGYDNAIDAMTPPPKQPWKEEESAALESCYGIGTMALSAHKDNILWALKVQSEVNLQRCAYCMLNDPRTWDHYLPKESFPEYAVYHANLLYICFGCNHRKSKHYHNAYLLYCHPYFSVDADTALLHCLVTVVEGTLAIKYYCAGMGAMQAAAEVAQRHLEGLGLIDRFAAEASSMLSGLIGELRQYFPDGVPAASLHRVLQRRYSEAQECLGINAWDSRLWHGVAHCVDFLDYVNDRIKFRSTLDSNGFYVPAPPAA</sequence>
<evidence type="ECO:0000313" key="2">
    <source>
        <dbReference type="Proteomes" id="UP000494108"/>
    </source>
</evidence>
<dbReference type="RefSeq" id="WP_175174584.1">
    <property type="nucleotide sequence ID" value="NZ_CADIJX010000002.1"/>
</dbReference>